<name>A0A0F8ZRU7_9ZZZZ</name>
<keyword evidence="1" id="KW-0175">Coiled coil</keyword>
<gene>
    <name evidence="2" type="ORF">LCGC14_2740100</name>
</gene>
<evidence type="ECO:0000313" key="2">
    <source>
        <dbReference type="EMBL" id="KKK88740.1"/>
    </source>
</evidence>
<feature type="coiled-coil region" evidence="1">
    <location>
        <begin position="114"/>
        <end position="141"/>
    </location>
</feature>
<comment type="caution">
    <text evidence="2">The sequence shown here is derived from an EMBL/GenBank/DDBJ whole genome shotgun (WGS) entry which is preliminary data.</text>
</comment>
<proteinExistence type="predicted"/>
<dbReference type="EMBL" id="LAZR01049821">
    <property type="protein sequence ID" value="KKK88740.1"/>
    <property type="molecule type" value="Genomic_DNA"/>
</dbReference>
<protein>
    <submittedName>
        <fullName evidence="2">Uncharacterized protein</fullName>
    </submittedName>
</protein>
<accession>A0A0F8ZRU7</accession>
<dbReference type="AlphaFoldDB" id="A0A0F8ZRU7"/>
<reference evidence="2" key="1">
    <citation type="journal article" date="2015" name="Nature">
        <title>Complex archaea that bridge the gap between prokaryotes and eukaryotes.</title>
        <authorList>
            <person name="Spang A."/>
            <person name="Saw J.H."/>
            <person name="Jorgensen S.L."/>
            <person name="Zaremba-Niedzwiedzka K."/>
            <person name="Martijn J."/>
            <person name="Lind A.E."/>
            <person name="van Eijk R."/>
            <person name="Schleper C."/>
            <person name="Guy L."/>
            <person name="Ettema T.J."/>
        </authorList>
    </citation>
    <scope>NUCLEOTIDE SEQUENCE</scope>
</reference>
<evidence type="ECO:0000256" key="1">
    <source>
        <dbReference type="SAM" id="Coils"/>
    </source>
</evidence>
<sequence>MGKKVIPFVRYVRAEDTADHLITEPRTQPCPTCTGKKDRLEDKDIPFPPKSTRTVKAKIISRKRGEFITDTEDRLDRPTRGDIYQLVLDFSYKNITLDEVTSQIKALIPDKEEIVALRKRLTELEEKLDDREADLLKATEDEKERIHTDLASFVDMLKRAPEMHGDIQADIPQTQQFIKYW</sequence>
<organism evidence="2">
    <name type="scientific">marine sediment metagenome</name>
    <dbReference type="NCBI Taxonomy" id="412755"/>
    <lineage>
        <taxon>unclassified sequences</taxon>
        <taxon>metagenomes</taxon>
        <taxon>ecological metagenomes</taxon>
    </lineage>
</organism>